<proteinExistence type="predicted"/>
<gene>
    <name evidence="2" type="ORF">COX92_01520</name>
</gene>
<evidence type="ECO:0000313" key="3">
    <source>
        <dbReference type="Proteomes" id="UP000229166"/>
    </source>
</evidence>
<reference evidence="3" key="1">
    <citation type="submission" date="2017-09" db="EMBL/GenBank/DDBJ databases">
        <title>Depth-based differentiation of microbial function through sediment-hosted aquifers and enrichment of novel symbionts in the deep terrestrial subsurface.</title>
        <authorList>
            <person name="Probst A.J."/>
            <person name="Ladd B."/>
            <person name="Jarett J.K."/>
            <person name="Geller-Mcgrath D.E."/>
            <person name="Sieber C.M.K."/>
            <person name="Emerson J.B."/>
            <person name="Anantharaman K."/>
            <person name="Thomas B.C."/>
            <person name="Malmstrom R."/>
            <person name="Stieglmeier M."/>
            <person name="Klingl A."/>
            <person name="Woyke T."/>
            <person name="Ryan C.M."/>
            <person name="Banfield J.F."/>
        </authorList>
    </citation>
    <scope>NUCLEOTIDE SEQUENCE [LARGE SCALE GENOMIC DNA]</scope>
</reference>
<dbReference type="Proteomes" id="UP000229166">
    <property type="component" value="Unassembled WGS sequence"/>
</dbReference>
<keyword evidence="1" id="KW-0472">Membrane</keyword>
<evidence type="ECO:0000313" key="2">
    <source>
        <dbReference type="EMBL" id="PIZ87330.1"/>
    </source>
</evidence>
<dbReference type="AlphaFoldDB" id="A0A2M7UUE8"/>
<name>A0A2M7UUE8_9BACT</name>
<feature type="transmembrane region" description="Helical" evidence="1">
    <location>
        <begin position="71"/>
        <end position="92"/>
    </location>
</feature>
<keyword evidence="1" id="KW-0812">Transmembrane</keyword>
<feature type="transmembrane region" description="Helical" evidence="1">
    <location>
        <begin position="98"/>
        <end position="126"/>
    </location>
</feature>
<accession>A0A2M7UUE8</accession>
<keyword evidence="1" id="KW-1133">Transmembrane helix</keyword>
<sequence>MSEVSQNIFFQYFSWQFFDVPKKLIKAWKNFLLFNLNYFSIPLLVKTLFAPWRKYKMSYGRGFDAGRYAEAFLSNLIFRILGAIVRIFLIIIGLFVEILIIFGGIIVFFGWLILPALLIWGLIFGFKVLF</sequence>
<feature type="transmembrane region" description="Helical" evidence="1">
    <location>
        <begin position="31"/>
        <end position="50"/>
    </location>
</feature>
<protein>
    <submittedName>
        <fullName evidence="2">Uncharacterized protein</fullName>
    </submittedName>
</protein>
<dbReference type="EMBL" id="PFOZ01000029">
    <property type="protein sequence ID" value="PIZ87330.1"/>
    <property type="molecule type" value="Genomic_DNA"/>
</dbReference>
<comment type="caution">
    <text evidence="2">The sequence shown here is derived from an EMBL/GenBank/DDBJ whole genome shotgun (WGS) entry which is preliminary data.</text>
</comment>
<evidence type="ECO:0000256" key="1">
    <source>
        <dbReference type="SAM" id="Phobius"/>
    </source>
</evidence>
<organism evidence="2 3">
    <name type="scientific">Candidatus Nealsonbacteria bacterium CG_4_10_14_0_2_um_filter_40_15</name>
    <dbReference type="NCBI Taxonomy" id="1974682"/>
    <lineage>
        <taxon>Bacteria</taxon>
        <taxon>Candidatus Nealsoniibacteriota</taxon>
    </lineage>
</organism>